<name>X0TE21_9ZZZZ</name>
<organism evidence="2">
    <name type="scientific">marine sediment metagenome</name>
    <dbReference type="NCBI Taxonomy" id="412755"/>
    <lineage>
        <taxon>unclassified sequences</taxon>
        <taxon>metagenomes</taxon>
        <taxon>ecological metagenomes</taxon>
    </lineage>
</organism>
<sequence>SRILKKKLISIAYGNDFLVNNPLSLKTFYFRNLNKIVVITSEMKKLIKNIHHLDDKQVHIIRVGVNLEDLEVEQSKEDLRKEYNIPKDQYVLLSVGRHVHRKKFDLVIKAIKEIKELNPNINIKYYLIGEGKVTPYLKKLAKSLNLENEVEFLGLCSLGKRNKYYKLSDLFLMPSITESNNIEAF</sequence>
<feature type="non-terminal residue" evidence="2">
    <location>
        <position position="185"/>
    </location>
</feature>
<evidence type="ECO:0000313" key="2">
    <source>
        <dbReference type="EMBL" id="GAF91788.1"/>
    </source>
</evidence>
<dbReference type="PANTHER" id="PTHR45947:SF3">
    <property type="entry name" value="SULFOQUINOVOSYL TRANSFERASE SQD2"/>
    <property type="match status" value="1"/>
</dbReference>
<proteinExistence type="predicted"/>
<evidence type="ECO:0000259" key="1">
    <source>
        <dbReference type="Pfam" id="PF00534"/>
    </source>
</evidence>
<reference evidence="2" key="1">
    <citation type="journal article" date="2014" name="Front. Microbiol.">
        <title>High frequency of phylogenetically diverse reductive dehalogenase-homologous genes in deep subseafloor sedimentary metagenomes.</title>
        <authorList>
            <person name="Kawai M."/>
            <person name="Futagami T."/>
            <person name="Toyoda A."/>
            <person name="Takaki Y."/>
            <person name="Nishi S."/>
            <person name="Hori S."/>
            <person name="Arai W."/>
            <person name="Tsubouchi T."/>
            <person name="Morono Y."/>
            <person name="Uchiyama I."/>
            <person name="Ito T."/>
            <person name="Fujiyama A."/>
            <person name="Inagaki F."/>
            <person name="Takami H."/>
        </authorList>
    </citation>
    <scope>NUCLEOTIDE SEQUENCE</scope>
    <source>
        <strain evidence="2">Expedition CK06-06</strain>
    </source>
</reference>
<dbReference type="InterPro" id="IPR001296">
    <property type="entry name" value="Glyco_trans_1"/>
</dbReference>
<dbReference type="InterPro" id="IPR050194">
    <property type="entry name" value="Glycosyltransferase_grp1"/>
</dbReference>
<dbReference type="Pfam" id="PF00534">
    <property type="entry name" value="Glycos_transf_1"/>
    <property type="match status" value="1"/>
</dbReference>
<dbReference type="AlphaFoldDB" id="X0TE21"/>
<gene>
    <name evidence="2" type="ORF">S01H1_22780</name>
</gene>
<accession>X0TE21</accession>
<feature type="domain" description="Glycosyl transferase family 1" evidence="1">
    <location>
        <begin position="76"/>
        <end position="179"/>
    </location>
</feature>
<protein>
    <recommendedName>
        <fullName evidence="1">Glycosyl transferase family 1 domain-containing protein</fullName>
    </recommendedName>
</protein>
<dbReference type="SUPFAM" id="SSF53756">
    <property type="entry name" value="UDP-Glycosyltransferase/glycogen phosphorylase"/>
    <property type="match status" value="1"/>
</dbReference>
<comment type="caution">
    <text evidence="2">The sequence shown here is derived from an EMBL/GenBank/DDBJ whole genome shotgun (WGS) entry which is preliminary data.</text>
</comment>
<dbReference type="PANTHER" id="PTHR45947">
    <property type="entry name" value="SULFOQUINOVOSYL TRANSFERASE SQD2"/>
    <property type="match status" value="1"/>
</dbReference>
<feature type="non-terminal residue" evidence="2">
    <location>
        <position position="1"/>
    </location>
</feature>
<dbReference type="Gene3D" id="3.40.50.2000">
    <property type="entry name" value="Glycogen Phosphorylase B"/>
    <property type="match status" value="2"/>
</dbReference>
<dbReference type="GO" id="GO:0016757">
    <property type="term" value="F:glycosyltransferase activity"/>
    <property type="evidence" value="ECO:0007669"/>
    <property type="project" value="InterPro"/>
</dbReference>
<dbReference type="EMBL" id="BARS01012941">
    <property type="protein sequence ID" value="GAF91788.1"/>
    <property type="molecule type" value="Genomic_DNA"/>
</dbReference>